<name>J9G4D0_9ZZZZ</name>
<organism evidence="1">
    <name type="scientific">gut metagenome</name>
    <dbReference type="NCBI Taxonomy" id="749906"/>
    <lineage>
        <taxon>unclassified sequences</taxon>
        <taxon>metagenomes</taxon>
        <taxon>organismal metagenomes</taxon>
    </lineage>
</organism>
<protein>
    <submittedName>
        <fullName evidence="1">Uncharacterized protein</fullName>
    </submittedName>
</protein>
<reference evidence="1" key="1">
    <citation type="journal article" date="2012" name="PLoS ONE">
        <title>Gene sets for utilization of primary and secondary nutrition supplies in the distal gut of endangered iberian lynx.</title>
        <authorList>
            <person name="Alcaide M."/>
            <person name="Messina E."/>
            <person name="Richter M."/>
            <person name="Bargiela R."/>
            <person name="Peplies J."/>
            <person name="Huws S.A."/>
            <person name="Newbold C.J."/>
            <person name="Golyshin P.N."/>
            <person name="Simon M.A."/>
            <person name="Lopez G."/>
            <person name="Yakimov M.M."/>
            <person name="Ferrer M."/>
        </authorList>
    </citation>
    <scope>NUCLEOTIDE SEQUENCE</scope>
</reference>
<accession>J9G4D0</accession>
<proteinExistence type="predicted"/>
<evidence type="ECO:0000313" key="1">
    <source>
        <dbReference type="EMBL" id="EJX01719.1"/>
    </source>
</evidence>
<sequence length="261" mass="29036">MIGQGGYLVQDAADKQGTAIAPALSGINPVDGIGTALDVAFERLPCLFLFLSLRSCGFLFPSDGFKNFFPPIAEFFVTVLIASVRFFLPVVIKSAPSRHHRVGTAGEDRELGGQLLPVGGDVCIPFLFRHELQVVVQLLCVNHDVRLAANLRIEGTPGVCVASLFPHIIQIGRMFECYGFPVFEVLGMQFIAIFRISVQVYIVARSMMLLSEMERYGGIVRTFFPDHRDPVCILYGKVCYLLFADLCCCFIHNHYFFKCQP</sequence>
<dbReference type="EMBL" id="AMCI01002844">
    <property type="protein sequence ID" value="EJX01719.1"/>
    <property type="molecule type" value="Genomic_DNA"/>
</dbReference>
<comment type="caution">
    <text evidence="1">The sequence shown here is derived from an EMBL/GenBank/DDBJ whole genome shotgun (WGS) entry which is preliminary data.</text>
</comment>
<gene>
    <name evidence="1" type="ORF">EVA_10174</name>
</gene>
<dbReference type="AlphaFoldDB" id="J9G4D0"/>